<dbReference type="PANTHER" id="PTHR12873:SF0">
    <property type="entry name" value="TWINKLE MTDNA HELICASE"/>
    <property type="match status" value="1"/>
</dbReference>
<protein>
    <recommendedName>
        <fullName evidence="1">Toprim domain-containing protein</fullName>
    </recommendedName>
</protein>
<dbReference type="InterPro" id="IPR027032">
    <property type="entry name" value="Twinkle-like"/>
</dbReference>
<reference evidence="2" key="2">
    <citation type="submission" date="2020-07" db="EMBL/GenBank/DDBJ databases">
        <authorList>
            <person name="Vera ALvarez R."/>
            <person name="Arias-Moreno D.M."/>
            <person name="Jimenez-Jacinto V."/>
            <person name="Jimenez-Bremont J.F."/>
            <person name="Swaminathan K."/>
            <person name="Moose S.P."/>
            <person name="Guerrero-Gonzalez M.L."/>
            <person name="Marino-Ramirez L."/>
            <person name="Landsman D."/>
            <person name="Rodriguez-Kessler M."/>
            <person name="Delgado-Sanchez P."/>
        </authorList>
    </citation>
    <scope>NUCLEOTIDE SEQUENCE</scope>
    <source>
        <tissue evidence="2">Cladode</tissue>
    </source>
</reference>
<reference evidence="2" key="1">
    <citation type="journal article" date="2013" name="J. Plant Res.">
        <title>Effect of fungi and light on seed germination of three Opuntia species from semiarid lands of central Mexico.</title>
        <authorList>
            <person name="Delgado-Sanchez P."/>
            <person name="Jimenez-Bremont J.F."/>
            <person name="Guerrero-Gonzalez Mde L."/>
            <person name="Flores J."/>
        </authorList>
    </citation>
    <scope>NUCLEOTIDE SEQUENCE</scope>
    <source>
        <tissue evidence="2">Cladode</tissue>
    </source>
</reference>
<dbReference type="Pfam" id="PF13662">
    <property type="entry name" value="Toprim_4"/>
    <property type="match status" value="1"/>
</dbReference>
<dbReference type="PANTHER" id="PTHR12873">
    <property type="entry name" value="T7-LIKE MITOCHONDRIAL DNA HELICASE"/>
    <property type="match status" value="1"/>
</dbReference>
<dbReference type="SUPFAM" id="SSF56731">
    <property type="entry name" value="DNA primase core"/>
    <property type="match status" value="1"/>
</dbReference>
<name>A0A7C8YBQ4_OPUST</name>
<dbReference type="InterPro" id="IPR006171">
    <property type="entry name" value="TOPRIM_dom"/>
</dbReference>
<proteinExistence type="predicted"/>
<dbReference type="CDD" id="cd00188">
    <property type="entry name" value="TOPRIM"/>
    <property type="match status" value="1"/>
</dbReference>
<sequence>MEEAGFRNCVSVPNGAPGKVSIKDVPAPDQDRSYRYLWNCKEYFEKASRIILATDGDPPGNALAEELARRLGRERCWRVKWPKKNENKSFKDANEVLMHLGPELLKQTIENAEPYPI</sequence>
<dbReference type="GO" id="GO:0003697">
    <property type="term" value="F:single-stranded DNA binding"/>
    <property type="evidence" value="ECO:0007669"/>
    <property type="project" value="InterPro"/>
</dbReference>
<feature type="domain" description="Toprim" evidence="1">
    <location>
        <begin position="1"/>
        <end position="73"/>
    </location>
</feature>
<evidence type="ECO:0000313" key="2">
    <source>
        <dbReference type="EMBL" id="MBA4614398.1"/>
    </source>
</evidence>
<dbReference type="EMBL" id="GISG01002208">
    <property type="protein sequence ID" value="MBA4614398.1"/>
    <property type="molecule type" value="Transcribed_RNA"/>
</dbReference>
<evidence type="ECO:0000259" key="1">
    <source>
        <dbReference type="Pfam" id="PF13662"/>
    </source>
</evidence>
<dbReference type="Gene3D" id="3.40.1360.10">
    <property type="match status" value="1"/>
</dbReference>
<accession>A0A7C8YBQ4</accession>
<dbReference type="GO" id="GO:0043139">
    <property type="term" value="F:5'-3' DNA helicase activity"/>
    <property type="evidence" value="ECO:0007669"/>
    <property type="project" value="InterPro"/>
</dbReference>
<organism evidence="2">
    <name type="scientific">Opuntia streptacantha</name>
    <name type="common">Prickly pear cactus</name>
    <name type="synonym">Opuntia cardona</name>
    <dbReference type="NCBI Taxonomy" id="393608"/>
    <lineage>
        <taxon>Eukaryota</taxon>
        <taxon>Viridiplantae</taxon>
        <taxon>Streptophyta</taxon>
        <taxon>Embryophyta</taxon>
        <taxon>Tracheophyta</taxon>
        <taxon>Spermatophyta</taxon>
        <taxon>Magnoliopsida</taxon>
        <taxon>eudicotyledons</taxon>
        <taxon>Gunneridae</taxon>
        <taxon>Pentapetalae</taxon>
        <taxon>Caryophyllales</taxon>
        <taxon>Cactineae</taxon>
        <taxon>Cactaceae</taxon>
        <taxon>Opuntioideae</taxon>
        <taxon>Opuntia</taxon>
    </lineage>
</organism>
<dbReference type="AlphaFoldDB" id="A0A7C8YBQ4"/>